<dbReference type="GO" id="GO:0000287">
    <property type="term" value="F:magnesium ion binding"/>
    <property type="evidence" value="ECO:0007669"/>
    <property type="project" value="TreeGrafter"/>
</dbReference>
<dbReference type="PROSITE" id="PS01229">
    <property type="entry name" value="COF_2"/>
    <property type="match status" value="1"/>
</dbReference>
<dbReference type="SUPFAM" id="SSF56784">
    <property type="entry name" value="HAD-like"/>
    <property type="match status" value="1"/>
</dbReference>
<keyword evidence="2" id="KW-1185">Reference proteome</keyword>
<dbReference type="GO" id="GO:0016791">
    <property type="term" value="F:phosphatase activity"/>
    <property type="evidence" value="ECO:0007669"/>
    <property type="project" value="TreeGrafter"/>
</dbReference>
<dbReference type="NCBIfam" id="TIGR01484">
    <property type="entry name" value="HAD-SF-IIB"/>
    <property type="match status" value="1"/>
</dbReference>
<proteinExistence type="predicted"/>
<dbReference type="Proteomes" id="UP000029079">
    <property type="component" value="Chromosome"/>
</dbReference>
<dbReference type="AlphaFoldDB" id="A0A075TYZ3"/>
<evidence type="ECO:0000313" key="1">
    <source>
        <dbReference type="EMBL" id="AIM62840.1"/>
    </source>
</evidence>
<reference evidence="2" key="2">
    <citation type="submission" date="2014-08" db="EMBL/GenBank/DDBJ databases">
        <title>Complete genome of Weissella ceti strain WS74 isolated from diseased rainbow trout in Brazil.</title>
        <authorList>
            <person name="Figueiredo H.C.P."/>
            <person name="Leal C.A.G."/>
            <person name="Pereira F.L."/>
            <person name="Soares S.C."/>
            <person name="Dorella F.A."/>
            <person name="Carvalho A.F."/>
            <person name="Azevedo V.A.C."/>
        </authorList>
    </citation>
    <scope>NUCLEOTIDE SEQUENCE [LARGE SCALE GENOMIC DNA]</scope>
    <source>
        <strain evidence="2">WS74</strain>
    </source>
</reference>
<dbReference type="PATRIC" id="fig|759620.7.peg.568"/>
<dbReference type="SFLD" id="SFLDG01140">
    <property type="entry name" value="C2.B:_Phosphomannomutase_and_P"/>
    <property type="match status" value="1"/>
</dbReference>
<dbReference type="OrthoDB" id="9814970at2"/>
<dbReference type="GO" id="GO:0005829">
    <property type="term" value="C:cytosol"/>
    <property type="evidence" value="ECO:0007669"/>
    <property type="project" value="TreeGrafter"/>
</dbReference>
<dbReference type="Gene3D" id="3.30.1240.10">
    <property type="match status" value="1"/>
</dbReference>
<dbReference type="PANTHER" id="PTHR10000">
    <property type="entry name" value="PHOSPHOSERINE PHOSPHATASE"/>
    <property type="match status" value="1"/>
</dbReference>
<dbReference type="KEGG" id="wce:WS08_0587"/>
<evidence type="ECO:0000313" key="2">
    <source>
        <dbReference type="Proteomes" id="UP000029079"/>
    </source>
</evidence>
<dbReference type="SFLD" id="SFLDS00003">
    <property type="entry name" value="Haloacid_Dehalogenase"/>
    <property type="match status" value="1"/>
</dbReference>
<accession>A0A075TYZ3</accession>
<dbReference type="InterPro" id="IPR006379">
    <property type="entry name" value="HAD-SF_hydro_IIB"/>
</dbReference>
<protein>
    <submittedName>
        <fullName evidence="1">YbjI_2 protein</fullName>
    </submittedName>
</protein>
<name>A0A075TYZ3_9LACO</name>
<dbReference type="InterPro" id="IPR000150">
    <property type="entry name" value="Cof"/>
</dbReference>
<dbReference type="KEGG" id="wct:WS74_0588"/>
<dbReference type="PANTHER" id="PTHR10000:SF53">
    <property type="entry name" value="5-AMINO-6-(5-PHOSPHO-D-RIBITYLAMINO)URACIL PHOSPHATASE YBJI-RELATED"/>
    <property type="match status" value="1"/>
</dbReference>
<dbReference type="NCBIfam" id="TIGR00099">
    <property type="entry name" value="Cof-subfamily"/>
    <property type="match status" value="1"/>
</dbReference>
<reference evidence="1 2" key="1">
    <citation type="journal article" date="2014" name="Genome Announc.">
        <title>Complete Genome Sequences of Fish Pathogenic Weissella ceti Strains WS74 and WS105.</title>
        <authorList>
            <person name="Figueiredo H.C."/>
            <person name="Leal C.A."/>
            <person name="Dorella F.A."/>
            <person name="Carvalho A.F."/>
            <person name="Soares S.C."/>
            <person name="Pereira F.L."/>
            <person name="Azevedo V.A."/>
        </authorList>
    </citation>
    <scope>NUCLEOTIDE SEQUENCE [LARGE SCALE GENOMIC DNA]</scope>
    <source>
        <strain evidence="1 2">WS74</strain>
    </source>
</reference>
<dbReference type="RefSeq" id="WP_009765315.1">
    <property type="nucleotide sequence ID" value="NZ_CP009223.1"/>
</dbReference>
<sequence>MVDIKMVATDLDGTFFDDEKHINGEKFDRVLTHFEENGLRFVIATGNDKRVVDRVFADFYGRYDYVINNGGVVIDADQKQYRDATLSMSDVVLITETLLKADVTWRAGLVYTGEKGSYMHEDFRGVGERFHFLEFYVPTLKFIQELAHMSEDKIHKISFDCLPEEAEGLMALFNDQYSDRLYATTSGYGSVDVIPANVNKATGMTYLLDAFDVKPEEVMAFGDGMNDYEMLKHVGVPIAMPNGEKRLIEEFELAVNDNNHDGVLDTIIERLNIK</sequence>
<dbReference type="EMBL" id="CP009223">
    <property type="protein sequence ID" value="AIM62840.1"/>
    <property type="molecule type" value="Genomic_DNA"/>
</dbReference>
<dbReference type="InterPro" id="IPR036412">
    <property type="entry name" value="HAD-like_sf"/>
</dbReference>
<dbReference type="KEGG" id="wci:WS105_0585"/>
<dbReference type="InterPro" id="IPR023214">
    <property type="entry name" value="HAD_sf"/>
</dbReference>
<dbReference type="Pfam" id="PF08282">
    <property type="entry name" value="Hydrolase_3"/>
    <property type="match status" value="1"/>
</dbReference>
<organism evidence="1 2">
    <name type="scientific">Weissella ceti</name>
    <dbReference type="NCBI Taxonomy" id="759620"/>
    <lineage>
        <taxon>Bacteria</taxon>
        <taxon>Bacillati</taxon>
        <taxon>Bacillota</taxon>
        <taxon>Bacilli</taxon>
        <taxon>Lactobacillales</taxon>
        <taxon>Lactobacillaceae</taxon>
        <taxon>Weissella</taxon>
    </lineage>
</organism>
<dbReference type="STRING" id="759620.WS105_0585"/>
<gene>
    <name evidence="1" type="ORF">WS74_0588</name>
</gene>
<dbReference type="Gene3D" id="3.40.50.1000">
    <property type="entry name" value="HAD superfamily/HAD-like"/>
    <property type="match status" value="1"/>
</dbReference>